<organism evidence="24 25">
    <name type="scientific">Bordetella genomosp. 5</name>
    <dbReference type="NCBI Taxonomy" id="1395608"/>
    <lineage>
        <taxon>Bacteria</taxon>
        <taxon>Pseudomonadati</taxon>
        <taxon>Pseudomonadota</taxon>
        <taxon>Betaproteobacteria</taxon>
        <taxon>Burkholderiales</taxon>
        <taxon>Alcaligenaceae</taxon>
        <taxon>Bordetella</taxon>
    </lineage>
</organism>
<sequence length="344" mass="36863">MSDFVNGFWGYFIGIIAVGGIVWCVWLLYTQRRWLGDQPTAGPVEDTGHVWDGDLTELNNPVPRWWTWMYLLFCVFALVYLVLFPGLGAYKGMLGYTTAGEVADKQAEQREAVKPLYARFEGMSVPQLAGDTAAREAGQRLFLSTCAQCHGSDARGAPGFPNLADNDWLHGGLPENIETSITEGRHGIMPPWGSVVDARMATDIAHYVRSMSGLASDPVRVFRGKREFGNFCVACHGVDGKGNTALGAPNLTDDVWLYGSSEASIVRTIREGRDNRMPAHKEILTPEQIRLLTAWVWGLSNRSTAAAAAPAAPASAAPAGVAATPTATAATAPAAVAAPAVATQ</sequence>
<dbReference type="InterPro" id="IPR004678">
    <property type="entry name" value="Cyt_c_oxidase_cbb3_su3"/>
</dbReference>
<evidence type="ECO:0000256" key="19">
    <source>
        <dbReference type="PIRNR" id="PIRNR000006"/>
    </source>
</evidence>
<keyword evidence="25" id="KW-1185">Reference proteome</keyword>
<evidence type="ECO:0000256" key="6">
    <source>
        <dbReference type="ARBA" id="ARBA00022519"/>
    </source>
</evidence>
<keyword evidence="16 19" id="KW-0408">Iron</keyword>
<keyword evidence="15 19" id="KW-0560">Oxidoreductase</keyword>
<feature type="domain" description="Cytochrome c" evidence="23">
    <location>
        <begin position="219"/>
        <end position="300"/>
    </location>
</feature>
<keyword evidence="6 19" id="KW-0997">Cell inner membrane</keyword>
<proteinExistence type="inferred from homology"/>
<evidence type="ECO:0000259" key="23">
    <source>
        <dbReference type="PROSITE" id="PS51007"/>
    </source>
</evidence>
<evidence type="ECO:0000256" key="5">
    <source>
        <dbReference type="ARBA" id="ARBA00022475"/>
    </source>
</evidence>
<evidence type="ECO:0000256" key="4">
    <source>
        <dbReference type="ARBA" id="ARBA00022448"/>
    </source>
</evidence>
<dbReference type="Gene3D" id="1.10.760.10">
    <property type="entry name" value="Cytochrome c-like domain"/>
    <property type="match status" value="2"/>
</dbReference>
<evidence type="ECO:0000256" key="3">
    <source>
        <dbReference type="ARBA" id="ARBA00006113"/>
    </source>
</evidence>
<keyword evidence="18 19" id="KW-0472">Membrane</keyword>
<evidence type="ECO:0000256" key="15">
    <source>
        <dbReference type="ARBA" id="ARBA00023002"/>
    </source>
</evidence>
<comment type="cofactor">
    <cofactor evidence="19 21">
        <name>heme c</name>
        <dbReference type="ChEBI" id="CHEBI:61717"/>
    </cofactor>
    <text evidence="19 21">Binds 2 heme C groups per subunit.</text>
</comment>
<dbReference type="PROSITE" id="PS51007">
    <property type="entry name" value="CYTC"/>
    <property type="match status" value="2"/>
</dbReference>
<evidence type="ECO:0000313" key="24">
    <source>
        <dbReference type="EMBL" id="OZI50309.1"/>
    </source>
</evidence>
<keyword evidence="13 19" id="KW-0249">Electron transport</keyword>
<evidence type="ECO:0000256" key="16">
    <source>
        <dbReference type="ARBA" id="ARBA00023004"/>
    </source>
</evidence>
<protein>
    <recommendedName>
        <fullName evidence="19">Cbb3-type cytochrome c oxidase subunit</fullName>
    </recommendedName>
</protein>
<reference evidence="24 25" key="1">
    <citation type="submission" date="2017-05" db="EMBL/GenBank/DDBJ databases">
        <title>Complete and WGS of Bordetella genogroups.</title>
        <authorList>
            <person name="Spilker T."/>
            <person name="LiPuma J."/>
        </authorList>
    </citation>
    <scope>NUCLEOTIDE SEQUENCE [LARGE SCALE GENOMIC DNA]</scope>
    <source>
        <strain evidence="24 25">AU10456</strain>
    </source>
</reference>
<evidence type="ECO:0000256" key="14">
    <source>
        <dbReference type="ARBA" id="ARBA00022989"/>
    </source>
</evidence>
<evidence type="ECO:0000256" key="8">
    <source>
        <dbReference type="ARBA" id="ARBA00022660"/>
    </source>
</evidence>
<dbReference type="InterPro" id="IPR036909">
    <property type="entry name" value="Cyt_c-like_dom_sf"/>
</dbReference>
<feature type="binding site" description="covalent" evidence="21">
    <location>
        <position position="146"/>
    </location>
    <ligand>
        <name>heme c</name>
        <dbReference type="ChEBI" id="CHEBI:61717"/>
        <label>1</label>
    </ligand>
</feature>
<dbReference type="InterPro" id="IPR050597">
    <property type="entry name" value="Cytochrome_c_Oxidase_Subunit"/>
</dbReference>
<keyword evidence="9 22" id="KW-0812">Transmembrane</keyword>
<dbReference type="EMBL" id="NEVP01000007">
    <property type="protein sequence ID" value="OZI50309.1"/>
    <property type="molecule type" value="Genomic_DNA"/>
</dbReference>
<dbReference type="Pfam" id="PF14715">
    <property type="entry name" value="FixP_N"/>
    <property type="match status" value="1"/>
</dbReference>
<evidence type="ECO:0000256" key="11">
    <source>
        <dbReference type="ARBA" id="ARBA00022737"/>
    </source>
</evidence>
<gene>
    <name evidence="24" type="ORF">CAL25_13420</name>
</gene>
<dbReference type="UniPathway" id="UPA00705"/>
<comment type="function">
    <text evidence="19">C-type cytochrome. Part of the cbb3-type cytochrome c oxidase complex.</text>
</comment>
<dbReference type="Proteomes" id="UP000216913">
    <property type="component" value="Unassembled WGS sequence"/>
</dbReference>
<evidence type="ECO:0000256" key="1">
    <source>
        <dbReference type="ARBA" id="ARBA00004533"/>
    </source>
</evidence>
<keyword evidence="7 19" id="KW-0349">Heme</keyword>
<feature type="binding site" description="axial binding residue" evidence="20">
    <location>
        <position position="236"/>
    </location>
    <ligand>
        <name>heme c</name>
        <dbReference type="ChEBI" id="CHEBI:61717"/>
        <label>2</label>
    </ligand>
    <ligandPart>
        <name>Fe</name>
        <dbReference type="ChEBI" id="CHEBI:18248"/>
    </ligandPart>
</feature>
<dbReference type="SUPFAM" id="SSF46626">
    <property type="entry name" value="Cytochrome c"/>
    <property type="match status" value="2"/>
</dbReference>
<dbReference type="InterPro" id="IPR009056">
    <property type="entry name" value="Cyt_c-like_dom"/>
</dbReference>
<dbReference type="GO" id="GO:1902600">
    <property type="term" value="P:proton transmembrane transport"/>
    <property type="evidence" value="ECO:0007669"/>
    <property type="project" value="UniProtKB-KW"/>
</dbReference>
<dbReference type="InterPro" id="IPR038414">
    <property type="entry name" value="CcoP_N_sf"/>
</dbReference>
<evidence type="ECO:0000256" key="7">
    <source>
        <dbReference type="ARBA" id="ARBA00022617"/>
    </source>
</evidence>
<evidence type="ECO:0000256" key="21">
    <source>
        <dbReference type="PIRSR" id="PIRSR000006-2"/>
    </source>
</evidence>
<feature type="domain" description="Cytochrome c" evidence="23">
    <location>
        <begin position="133"/>
        <end position="212"/>
    </location>
</feature>
<accession>A0A261TL23</accession>
<dbReference type="OrthoDB" id="9811281at2"/>
<comment type="pathway">
    <text evidence="2 19">Energy metabolism; oxidative phosphorylation.</text>
</comment>
<evidence type="ECO:0000256" key="17">
    <source>
        <dbReference type="ARBA" id="ARBA00023065"/>
    </source>
</evidence>
<keyword evidence="4 19" id="KW-0813">Transport</keyword>
<feature type="transmembrane region" description="Helical" evidence="22">
    <location>
        <begin position="65"/>
        <end position="84"/>
    </location>
</feature>
<dbReference type="GO" id="GO:0005886">
    <property type="term" value="C:plasma membrane"/>
    <property type="evidence" value="ECO:0007669"/>
    <property type="project" value="UniProtKB-SubCell"/>
</dbReference>
<dbReference type="GO" id="GO:0009055">
    <property type="term" value="F:electron transfer activity"/>
    <property type="evidence" value="ECO:0007669"/>
    <property type="project" value="InterPro"/>
</dbReference>
<comment type="subunit">
    <text evidence="19">Component of the cbb3-type cytochrome c oxidase.</text>
</comment>
<name>A0A261TL23_9BORD</name>
<keyword evidence="17 19" id="KW-0406">Ion transport</keyword>
<feature type="transmembrane region" description="Helical" evidence="22">
    <location>
        <begin position="7"/>
        <end position="29"/>
    </location>
</feature>
<keyword evidence="11" id="KW-0677">Repeat</keyword>
<evidence type="ECO:0000256" key="18">
    <source>
        <dbReference type="ARBA" id="ARBA00023136"/>
    </source>
</evidence>
<dbReference type="GO" id="GO:0006119">
    <property type="term" value="P:oxidative phosphorylation"/>
    <property type="evidence" value="ECO:0007669"/>
    <property type="project" value="UniProtKB-UniPathway"/>
</dbReference>
<evidence type="ECO:0000256" key="13">
    <source>
        <dbReference type="ARBA" id="ARBA00022982"/>
    </source>
</evidence>
<feature type="binding site" description="covalent" evidence="21">
    <location>
        <position position="149"/>
    </location>
    <ligand>
        <name>heme c</name>
        <dbReference type="ChEBI" id="CHEBI:61717"/>
        <label>1</label>
    </ligand>
</feature>
<keyword evidence="5 19" id="KW-1003">Cell membrane</keyword>
<dbReference type="GO" id="GO:0020037">
    <property type="term" value="F:heme binding"/>
    <property type="evidence" value="ECO:0007669"/>
    <property type="project" value="InterPro"/>
</dbReference>
<feature type="binding site" description="covalent" evidence="21">
    <location>
        <position position="235"/>
    </location>
    <ligand>
        <name>heme c</name>
        <dbReference type="ChEBI" id="CHEBI:61717"/>
        <label>2</label>
    </ligand>
</feature>
<dbReference type="GO" id="GO:0016491">
    <property type="term" value="F:oxidoreductase activity"/>
    <property type="evidence" value="ECO:0007669"/>
    <property type="project" value="UniProtKB-KW"/>
</dbReference>
<keyword evidence="14 22" id="KW-1133">Transmembrane helix</keyword>
<dbReference type="PANTHER" id="PTHR33751">
    <property type="entry name" value="CBB3-TYPE CYTOCHROME C OXIDASE SUBUNIT FIXP"/>
    <property type="match status" value="1"/>
</dbReference>
<evidence type="ECO:0000256" key="12">
    <source>
        <dbReference type="ARBA" id="ARBA00022781"/>
    </source>
</evidence>
<feature type="binding site" description="axial binding residue" evidence="20">
    <location>
        <position position="189"/>
    </location>
    <ligand>
        <name>heme c</name>
        <dbReference type="ChEBI" id="CHEBI:61717"/>
        <label>2</label>
    </ligand>
    <ligandPart>
        <name>Fe</name>
        <dbReference type="ChEBI" id="CHEBI:18248"/>
    </ligandPart>
</feature>
<feature type="binding site" description="axial binding residue" evidence="20">
    <location>
        <position position="150"/>
    </location>
    <ligand>
        <name>heme c</name>
        <dbReference type="ChEBI" id="CHEBI:61717"/>
        <label>1</label>
    </ligand>
    <ligandPart>
        <name>Fe</name>
        <dbReference type="ChEBI" id="CHEBI:18248"/>
    </ligandPart>
</feature>
<dbReference type="Pfam" id="PF13442">
    <property type="entry name" value="Cytochrome_CBB3"/>
    <property type="match status" value="2"/>
</dbReference>
<keyword evidence="8 19" id="KW-0679">Respiratory chain</keyword>
<dbReference type="PIRSF" id="PIRSF000006">
    <property type="entry name" value="Cbb3-Cox_fixP"/>
    <property type="match status" value="1"/>
</dbReference>
<evidence type="ECO:0000256" key="20">
    <source>
        <dbReference type="PIRSR" id="PIRSR000006-1"/>
    </source>
</evidence>
<comment type="caution">
    <text evidence="24">The sequence shown here is derived from an EMBL/GenBank/DDBJ whole genome shotgun (WGS) entry which is preliminary data.</text>
</comment>
<evidence type="ECO:0000256" key="2">
    <source>
        <dbReference type="ARBA" id="ARBA00004673"/>
    </source>
</evidence>
<dbReference type="AlphaFoldDB" id="A0A261TL23"/>
<keyword evidence="10 19" id="KW-0479">Metal-binding</keyword>
<evidence type="ECO:0000256" key="10">
    <source>
        <dbReference type="ARBA" id="ARBA00022723"/>
    </source>
</evidence>
<evidence type="ECO:0000256" key="22">
    <source>
        <dbReference type="SAM" id="Phobius"/>
    </source>
</evidence>
<comment type="similarity">
    <text evidence="3 19">Belongs to the CcoP / FixP family.</text>
</comment>
<evidence type="ECO:0000256" key="9">
    <source>
        <dbReference type="ARBA" id="ARBA00022692"/>
    </source>
</evidence>
<feature type="binding site" description="covalent" evidence="21">
    <location>
        <position position="232"/>
    </location>
    <ligand>
        <name>heme c</name>
        <dbReference type="ChEBI" id="CHEBI:61717"/>
        <label>2</label>
    </ligand>
</feature>
<dbReference type="InterPro" id="IPR032858">
    <property type="entry name" value="CcoP_N"/>
</dbReference>
<dbReference type="Gene3D" id="6.10.280.130">
    <property type="match status" value="1"/>
</dbReference>
<comment type="subcellular location">
    <subcellularLocation>
        <location evidence="1 19">Cell inner membrane</location>
    </subcellularLocation>
</comment>
<dbReference type="PANTHER" id="PTHR33751:SF1">
    <property type="entry name" value="CBB3-TYPE CYTOCHROME C OXIDASE SUBUNIT FIXP"/>
    <property type="match status" value="1"/>
</dbReference>
<dbReference type="GO" id="GO:0046872">
    <property type="term" value="F:metal ion binding"/>
    <property type="evidence" value="ECO:0007669"/>
    <property type="project" value="UniProtKB-KW"/>
</dbReference>
<dbReference type="NCBIfam" id="TIGR00782">
    <property type="entry name" value="ccoP"/>
    <property type="match status" value="1"/>
</dbReference>
<keyword evidence="12 19" id="KW-0375">Hydrogen ion transport</keyword>
<feature type="binding site" description="axial binding residue" evidence="20">
    <location>
        <position position="277"/>
    </location>
    <ligand>
        <name>heme c</name>
        <dbReference type="ChEBI" id="CHEBI:61717"/>
        <label>1</label>
    </ligand>
    <ligandPart>
        <name>Fe</name>
        <dbReference type="ChEBI" id="CHEBI:18248"/>
    </ligandPart>
</feature>
<evidence type="ECO:0000313" key="25">
    <source>
        <dbReference type="Proteomes" id="UP000216913"/>
    </source>
</evidence>
<dbReference type="RefSeq" id="WP_094800684.1">
    <property type="nucleotide sequence ID" value="NZ_NEVP01000007.1"/>
</dbReference>